<dbReference type="EMBL" id="FNLO01000015">
    <property type="protein sequence ID" value="SDV51193.1"/>
    <property type="molecule type" value="Genomic_DNA"/>
</dbReference>
<accession>A0A1H2PVB8</accession>
<name>A0A1H2PVB8_9BURK</name>
<evidence type="ECO:0000256" key="1">
    <source>
        <dbReference type="SAM" id="SignalP"/>
    </source>
</evidence>
<keyword evidence="3" id="KW-1185">Reference proteome</keyword>
<protein>
    <recommendedName>
        <fullName evidence="4">Copper chaperone PCu(A)C</fullName>
    </recommendedName>
</protein>
<feature type="chain" id="PRO_5017387933" description="Copper chaperone PCu(A)C" evidence="1">
    <location>
        <begin position="27"/>
        <end position="156"/>
    </location>
</feature>
<sequence>MSRISSVFAACLLAGSATLCAMPALAAPADAGAPAVQACWVRAMPGNLPSSAYFDVQNPARKALKLVGVDSPAFGMAMMHRSSSEGGVARMMMVDSVDIPAGGKLSFAPGGYHVMLEEAKQPLAVGATVPLTLQFDGHAPITASCVVRPAAARAAH</sequence>
<dbReference type="PANTHER" id="PTHR36302:SF1">
    <property type="entry name" value="COPPER CHAPERONE PCU(A)C"/>
    <property type="match status" value="1"/>
</dbReference>
<proteinExistence type="predicted"/>
<dbReference type="Pfam" id="PF04314">
    <property type="entry name" value="PCuAC"/>
    <property type="match status" value="1"/>
</dbReference>
<dbReference type="Proteomes" id="UP000243719">
    <property type="component" value="Unassembled WGS sequence"/>
</dbReference>
<dbReference type="InterPro" id="IPR007410">
    <property type="entry name" value="LpqE-like"/>
</dbReference>
<dbReference type="PANTHER" id="PTHR36302">
    <property type="entry name" value="BLR7088 PROTEIN"/>
    <property type="match status" value="1"/>
</dbReference>
<dbReference type="InterPro" id="IPR058248">
    <property type="entry name" value="Lxx211020-like"/>
</dbReference>
<reference evidence="3" key="1">
    <citation type="submission" date="2016-09" db="EMBL/GenBank/DDBJ databases">
        <authorList>
            <person name="Varghese N."/>
            <person name="Submissions S."/>
        </authorList>
    </citation>
    <scope>NUCLEOTIDE SEQUENCE [LARGE SCALE GENOMIC DNA]</scope>
    <source>
        <strain evidence="3">JS23</strain>
    </source>
</reference>
<dbReference type="AlphaFoldDB" id="A0A1H2PVB8"/>
<evidence type="ECO:0008006" key="4">
    <source>
        <dbReference type="Google" id="ProtNLM"/>
    </source>
</evidence>
<evidence type="ECO:0000313" key="3">
    <source>
        <dbReference type="Proteomes" id="UP000243719"/>
    </source>
</evidence>
<dbReference type="RefSeq" id="WP_235838064.1">
    <property type="nucleotide sequence ID" value="NZ_FNLO01000015.1"/>
</dbReference>
<evidence type="ECO:0000313" key="2">
    <source>
        <dbReference type="EMBL" id="SDV51193.1"/>
    </source>
</evidence>
<feature type="signal peptide" evidence="1">
    <location>
        <begin position="1"/>
        <end position="26"/>
    </location>
</feature>
<organism evidence="2 3">
    <name type="scientific">Chitinasiproducens palmae</name>
    <dbReference type="NCBI Taxonomy" id="1770053"/>
    <lineage>
        <taxon>Bacteria</taxon>
        <taxon>Pseudomonadati</taxon>
        <taxon>Pseudomonadota</taxon>
        <taxon>Betaproteobacteria</taxon>
        <taxon>Burkholderiales</taxon>
        <taxon>Burkholderiaceae</taxon>
        <taxon>Chitinasiproducens</taxon>
    </lineage>
</organism>
<dbReference type="STRING" id="1770053.SAMN05216551_115103"/>
<keyword evidence="1" id="KW-0732">Signal</keyword>
<gene>
    <name evidence="2" type="ORF">SAMN05216551_115103</name>
</gene>
<dbReference type="InterPro" id="IPR036182">
    <property type="entry name" value="PCuAC_sf"/>
</dbReference>
<dbReference type="SUPFAM" id="SSF110087">
    <property type="entry name" value="DR1885-like metal-binding protein"/>
    <property type="match status" value="1"/>
</dbReference>
<dbReference type="Gene3D" id="2.60.40.1890">
    <property type="entry name" value="PCu(A)C copper chaperone"/>
    <property type="match status" value="1"/>
</dbReference>